<feature type="compositionally biased region" description="Polar residues" evidence="7">
    <location>
        <begin position="364"/>
        <end position="374"/>
    </location>
</feature>
<evidence type="ECO:0000256" key="5">
    <source>
        <dbReference type="ARBA" id="ARBA00023136"/>
    </source>
</evidence>
<dbReference type="GO" id="GO:0016020">
    <property type="term" value="C:membrane"/>
    <property type="evidence" value="ECO:0007669"/>
    <property type="project" value="UniProtKB-SubCell"/>
</dbReference>
<proteinExistence type="predicted"/>
<name>A0A6G1SAJ2_9ACAR</name>
<comment type="subcellular location">
    <subcellularLocation>
        <location evidence="1">Membrane</location>
        <topology evidence="1">Single-pass type I membrane protein</topology>
    </subcellularLocation>
</comment>
<evidence type="ECO:0000256" key="4">
    <source>
        <dbReference type="ARBA" id="ARBA00022989"/>
    </source>
</evidence>
<organism evidence="12">
    <name type="scientific">Aceria tosichella</name>
    <name type="common">wheat curl mite</name>
    <dbReference type="NCBI Taxonomy" id="561515"/>
    <lineage>
        <taxon>Eukaryota</taxon>
        <taxon>Metazoa</taxon>
        <taxon>Ecdysozoa</taxon>
        <taxon>Arthropoda</taxon>
        <taxon>Chelicerata</taxon>
        <taxon>Arachnida</taxon>
        <taxon>Acari</taxon>
        <taxon>Acariformes</taxon>
        <taxon>Trombidiformes</taxon>
        <taxon>Prostigmata</taxon>
        <taxon>Eupodina</taxon>
        <taxon>Eriophyoidea</taxon>
        <taxon>Eriophyidae</taxon>
        <taxon>Eriophyinae</taxon>
        <taxon>Aceriini</taxon>
        <taxon>Aceria</taxon>
    </lineage>
</organism>
<feature type="compositionally biased region" description="Polar residues" evidence="7">
    <location>
        <begin position="37"/>
        <end position="46"/>
    </location>
</feature>
<reference evidence="12" key="1">
    <citation type="submission" date="2018-10" db="EMBL/GenBank/DDBJ databases">
        <title>Transcriptome assembly of Aceria tosichella (Wheat curl mite) Type 2.</title>
        <authorList>
            <person name="Scully E.D."/>
            <person name="Geib S.M."/>
            <person name="Palmer N.A."/>
            <person name="Gupta A.K."/>
            <person name="Sarath G."/>
            <person name="Tatineni S."/>
        </authorList>
    </citation>
    <scope>NUCLEOTIDE SEQUENCE</scope>
    <source>
        <strain evidence="12">LincolnNE</strain>
    </source>
</reference>
<evidence type="ECO:0000259" key="10">
    <source>
        <dbReference type="SMART" id="SM00423"/>
    </source>
</evidence>
<keyword evidence="6" id="KW-0325">Glycoprotein</keyword>
<keyword evidence="3 9" id="KW-0732">Signal</keyword>
<evidence type="ECO:0000256" key="8">
    <source>
        <dbReference type="SAM" id="Phobius"/>
    </source>
</evidence>
<dbReference type="PANTHER" id="PTHR13055">
    <property type="entry name" value="TUMOR ENDOTHELIAL MARKER 7 RELATED"/>
    <property type="match status" value="1"/>
</dbReference>
<dbReference type="EMBL" id="GGYP01002765">
    <property type="protein sequence ID" value="MDE47536.1"/>
    <property type="molecule type" value="Transcribed_RNA"/>
</dbReference>
<feature type="region of interest" description="Disordered" evidence="7">
    <location>
        <begin position="37"/>
        <end position="62"/>
    </location>
</feature>
<evidence type="ECO:0000313" key="11">
    <source>
        <dbReference type="EMBL" id="MDE44804.1"/>
    </source>
</evidence>
<dbReference type="InterPro" id="IPR002165">
    <property type="entry name" value="Plexin_repeat"/>
</dbReference>
<keyword evidence="2 8" id="KW-0812">Transmembrane</keyword>
<sequence>MLSHKKLVMLPIALVVVVSLLVANVSHGNKTVAQNISQQVSATTPAMSAEDEPNGDDGTSIQQDLKKLNESNSQLDDHQFYKPEYIKDRERAMSFWVDFSKLPSSQSTSARHEMLSKSYRRAAPIRLTFDFPFYGQPLRNIIVATGGFLYVGEHIHHWLAATQNISPLMANFDLSMSNYSDIYHHDNGTSLVVQWKDVQMKDNKPPGNFSFQVTLHKNGDIVFVYNELPVAINEIPEVEHPVKVGISDAFLIDKVAFFIRRKTIYDYHRLNLKDVPEIKNNSAIYLKALPTCNQYDTCGTCAKAPPSLSCIWCPAVKRCSNGFDRKRQEWLSNSCERITKSDCTSKVDVTPSSSSSTVDKSNSMISVESNTSRQMVPDRGDTRAAEGGTAFVTFLMFLALTSGVGLWAFYAYRNPHTPSGQLLIKYRPGNWRWQNAETRYTAASIHM</sequence>
<gene>
    <name evidence="12" type="primary">Plxdc1_1</name>
    <name evidence="11" type="synonym">Plxdc1_0</name>
    <name evidence="12" type="ORF">g.16338</name>
    <name evidence="11" type="ORF">g.16339</name>
</gene>
<dbReference type="AlphaFoldDB" id="A0A6G1SAJ2"/>
<evidence type="ECO:0000256" key="3">
    <source>
        <dbReference type="ARBA" id="ARBA00022729"/>
    </source>
</evidence>
<feature type="domain" description="PSI" evidence="10">
    <location>
        <begin position="291"/>
        <end position="336"/>
    </location>
</feature>
<protein>
    <submittedName>
        <fullName evidence="12">Plexin domain-containing protein 1</fullName>
    </submittedName>
</protein>
<keyword evidence="4 8" id="KW-1133">Transmembrane helix</keyword>
<evidence type="ECO:0000313" key="12">
    <source>
        <dbReference type="EMBL" id="MDE47536.1"/>
    </source>
</evidence>
<dbReference type="InterPro" id="IPR031152">
    <property type="entry name" value="PLXDC"/>
</dbReference>
<dbReference type="Pfam" id="PF01437">
    <property type="entry name" value="PSI"/>
    <property type="match status" value="1"/>
</dbReference>
<dbReference type="EMBL" id="GGYP01000033">
    <property type="protein sequence ID" value="MDE44804.1"/>
    <property type="molecule type" value="Transcribed_RNA"/>
</dbReference>
<feature type="chain" id="PRO_5033538143" evidence="9">
    <location>
        <begin position="29"/>
        <end position="447"/>
    </location>
</feature>
<evidence type="ECO:0000256" key="6">
    <source>
        <dbReference type="ARBA" id="ARBA00023180"/>
    </source>
</evidence>
<feature type="transmembrane region" description="Helical" evidence="8">
    <location>
        <begin position="391"/>
        <end position="412"/>
    </location>
</feature>
<evidence type="ECO:0000256" key="7">
    <source>
        <dbReference type="SAM" id="MobiDB-lite"/>
    </source>
</evidence>
<feature type="signal peptide" evidence="9">
    <location>
        <begin position="1"/>
        <end position="28"/>
    </location>
</feature>
<accession>A0A6G1SAJ2</accession>
<dbReference type="PANTHER" id="PTHR13055:SF12">
    <property type="entry name" value="LD40707P"/>
    <property type="match status" value="1"/>
</dbReference>
<keyword evidence="5 8" id="KW-0472">Membrane</keyword>
<evidence type="ECO:0000256" key="2">
    <source>
        <dbReference type="ARBA" id="ARBA00022692"/>
    </source>
</evidence>
<feature type="compositionally biased region" description="Low complexity" evidence="7">
    <location>
        <begin position="351"/>
        <end position="363"/>
    </location>
</feature>
<dbReference type="SMART" id="SM00423">
    <property type="entry name" value="PSI"/>
    <property type="match status" value="1"/>
</dbReference>
<evidence type="ECO:0000256" key="9">
    <source>
        <dbReference type="SAM" id="SignalP"/>
    </source>
</evidence>
<evidence type="ECO:0000256" key="1">
    <source>
        <dbReference type="ARBA" id="ARBA00004479"/>
    </source>
</evidence>
<feature type="region of interest" description="Disordered" evidence="7">
    <location>
        <begin position="351"/>
        <end position="382"/>
    </location>
</feature>
<dbReference type="Gene3D" id="3.30.1680.10">
    <property type="entry name" value="ligand-binding face of the semaphorins, domain 2"/>
    <property type="match status" value="1"/>
</dbReference>
<dbReference type="InterPro" id="IPR016201">
    <property type="entry name" value="PSI"/>
</dbReference>